<sequence>MKFEVQVPVHDSAGSSRIRVVHVRTPAKAIRTAAPISATTSVVTESSAVRTAREDRFEDGVRLATLEWLQALGTPSLRSGMALSTIVLLVKGITLVAPLGGVLAPIGGSGADVFSGTGLMSPDLARSVAAICFWIAAVGQAWALADWWRSGRPRDGYGIAAASLAVAAAAVAMWWHTARSGPADLAMLAVPIIATGVLGAVGLVARLVASRSHTVRETRLIAVGARMRALPSDEQQALLAERREILDVLRGRDLVDDALVERAAAARLGDWWLLDGEKSPRSAPPTRR</sequence>
<organism evidence="2 3">
    <name type="scientific">Microbacterium wangchenii</name>
    <dbReference type="NCBI Taxonomy" id="2541726"/>
    <lineage>
        <taxon>Bacteria</taxon>
        <taxon>Bacillati</taxon>
        <taxon>Actinomycetota</taxon>
        <taxon>Actinomycetes</taxon>
        <taxon>Micrococcales</taxon>
        <taxon>Microbacteriaceae</taxon>
        <taxon>Microbacterium</taxon>
    </lineage>
</organism>
<protein>
    <submittedName>
        <fullName evidence="2">Uncharacterized protein</fullName>
    </submittedName>
</protein>
<reference evidence="2 3" key="1">
    <citation type="submission" date="2019-03" db="EMBL/GenBank/DDBJ databases">
        <authorList>
            <person name="Dong K."/>
        </authorList>
    </citation>
    <scope>NUCLEOTIDE SEQUENCE [LARGE SCALE GENOMIC DNA]</scope>
    <source>
        <strain evidence="3">dk512</strain>
    </source>
</reference>
<feature type="transmembrane region" description="Helical" evidence="1">
    <location>
        <begin position="124"/>
        <end position="145"/>
    </location>
</feature>
<dbReference type="Proteomes" id="UP000295748">
    <property type="component" value="Chromosome"/>
</dbReference>
<dbReference type="RefSeq" id="WP_135066008.1">
    <property type="nucleotide sequence ID" value="NZ_CP038266.1"/>
</dbReference>
<gene>
    <name evidence="2" type="ORF">E4K62_08185</name>
</gene>
<name>A0ABX5SRA8_9MICO</name>
<accession>A0ABX5SRA8</accession>
<evidence type="ECO:0000313" key="2">
    <source>
        <dbReference type="EMBL" id="QBR88668.1"/>
    </source>
</evidence>
<feature type="transmembrane region" description="Helical" evidence="1">
    <location>
        <begin position="82"/>
        <end position="104"/>
    </location>
</feature>
<evidence type="ECO:0000256" key="1">
    <source>
        <dbReference type="SAM" id="Phobius"/>
    </source>
</evidence>
<keyword evidence="1" id="KW-0472">Membrane</keyword>
<evidence type="ECO:0000313" key="3">
    <source>
        <dbReference type="Proteomes" id="UP000295748"/>
    </source>
</evidence>
<keyword evidence="3" id="KW-1185">Reference proteome</keyword>
<dbReference type="EMBL" id="CP038266">
    <property type="protein sequence ID" value="QBR88668.1"/>
    <property type="molecule type" value="Genomic_DNA"/>
</dbReference>
<feature type="transmembrane region" description="Helical" evidence="1">
    <location>
        <begin position="188"/>
        <end position="209"/>
    </location>
</feature>
<keyword evidence="1" id="KW-0812">Transmembrane</keyword>
<proteinExistence type="predicted"/>
<feature type="transmembrane region" description="Helical" evidence="1">
    <location>
        <begin position="157"/>
        <end position="176"/>
    </location>
</feature>
<keyword evidence="1" id="KW-1133">Transmembrane helix</keyword>